<reference evidence="1 2" key="1">
    <citation type="journal article" date="2013" name="Mar. Genomics">
        <title>Expression of sulfatases in Rhodopirellula baltica and the diversity of sulfatases in the genus Rhodopirellula.</title>
        <authorList>
            <person name="Wegner C.E."/>
            <person name="Richter-Heitmann T."/>
            <person name="Klindworth A."/>
            <person name="Klockow C."/>
            <person name="Richter M."/>
            <person name="Achstetter T."/>
            <person name="Glockner F.O."/>
            <person name="Harder J."/>
        </authorList>
    </citation>
    <scope>NUCLEOTIDE SEQUENCE [LARGE SCALE GENOMIC DNA]</scope>
    <source>
        <strain evidence="1 2">WH47</strain>
    </source>
</reference>
<proteinExistence type="predicted"/>
<organism evidence="1 2">
    <name type="scientific">Rhodopirellula baltica WH47</name>
    <dbReference type="NCBI Taxonomy" id="991778"/>
    <lineage>
        <taxon>Bacteria</taxon>
        <taxon>Pseudomonadati</taxon>
        <taxon>Planctomycetota</taxon>
        <taxon>Planctomycetia</taxon>
        <taxon>Pirellulales</taxon>
        <taxon>Pirellulaceae</taxon>
        <taxon>Rhodopirellula</taxon>
    </lineage>
</organism>
<protein>
    <submittedName>
        <fullName evidence="1">Uncharacterized protein</fullName>
    </submittedName>
</protein>
<dbReference type="Proteomes" id="UP000006222">
    <property type="component" value="Unassembled WGS sequence"/>
</dbReference>
<dbReference type="EMBL" id="AFAR01000296">
    <property type="protein sequence ID" value="EGF24309.1"/>
    <property type="molecule type" value="Genomic_DNA"/>
</dbReference>
<dbReference type="PATRIC" id="fig|991778.3.peg.6109"/>
<dbReference type="AlphaFoldDB" id="F2B1A9"/>
<name>F2B1A9_RHOBT</name>
<evidence type="ECO:0000313" key="2">
    <source>
        <dbReference type="Proteomes" id="UP000006222"/>
    </source>
</evidence>
<gene>
    <name evidence="1" type="ORF">RBWH47_01161</name>
</gene>
<comment type="caution">
    <text evidence="1">The sequence shown here is derived from an EMBL/GenBank/DDBJ whole genome shotgun (WGS) entry which is preliminary data.</text>
</comment>
<accession>F2B1A9</accession>
<sequence>MLSAIIREAAVGVGWMVQRNDSIQSEWMAMRMQGDESSGDSANSQT</sequence>
<evidence type="ECO:0000313" key="1">
    <source>
        <dbReference type="EMBL" id="EGF24309.1"/>
    </source>
</evidence>